<dbReference type="InterPro" id="IPR023213">
    <property type="entry name" value="CAT-like_dom_sf"/>
</dbReference>
<evidence type="ECO:0000313" key="2">
    <source>
        <dbReference type="EMBL" id="KAK9089002.1"/>
    </source>
</evidence>
<dbReference type="EMBL" id="JBBNAG010000012">
    <property type="protein sequence ID" value="KAK9089002.1"/>
    <property type="molecule type" value="Genomic_DNA"/>
</dbReference>
<evidence type="ECO:0000256" key="1">
    <source>
        <dbReference type="ARBA" id="ARBA00009861"/>
    </source>
</evidence>
<protein>
    <submittedName>
        <fullName evidence="2">Uncharacterized protein</fullName>
    </submittedName>
</protein>
<dbReference type="PANTHER" id="PTHR31147:SF33">
    <property type="entry name" value="N-HYDROXYCINNAMOYL_BENZOYLTRANSFERASE, PUTATIVE-RELATED"/>
    <property type="match status" value="1"/>
</dbReference>
<name>A0AAP0ECG2_9MAGN</name>
<dbReference type="Gene3D" id="3.30.559.10">
    <property type="entry name" value="Chloramphenicol acetyltransferase-like domain"/>
    <property type="match status" value="2"/>
</dbReference>
<gene>
    <name evidence="2" type="ORF">Scep_028084</name>
</gene>
<comment type="caution">
    <text evidence="2">The sequence shown here is derived from an EMBL/GenBank/DDBJ whole genome shotgun (WGS) entry which is preliminary data.</text>
</comment>
<dbReference type="PANTHER" id="PTHR31147">
    <property type="entry name" value="ACYL TRANSFERASE 4"/>
    <property type="match status" value="1"/>
</dbReference>
<organism evidence="2 3">
    <name type="scientific">Stephania cephalantha</name>
    <dbReference type="NCBI Taxonomy" id="152367"/>
    <lineage>
        <taxon>Eukaryota</taxon>
        <taxon>Viridiplantae</taxon>
        <taxon>Streptophyta</taxon>
        <taxon>Embryophyta</taxon>
        <taxon>Tracheophyta</taxon>
        <taxon>Spermatophyta</taxon>
        <taxon>Magnoliopsida</taxon>
        <taxon>Ranunculales</taxon>
        <taxon>Menispermaceae</taxon>
        <taxon>Menispermoideae</taxon>
        <taxon>Cissampelideae</taxon>
        <taxon>Stephania</taxon>
    </lineage>
</organism>
<keyword evidence="3" id="KW-1185">Reference proteome</keyword>
<proteinExistence type="inferred from homology"/>
<dbReference type="Pfam" id="PF02458">
    <property type="entry name" value="Transferase"/>
    <property type="match status" value="1"/>
</dbReference>
<comment type="similarity">
    <text evidence="1">Belongs to the plant acyltransferase family.</text>
</comment>
<reference evidence="2 3" key="1">
    <citation type="submission" date="2024-01" db="EMBL/GenBank/DDBJ databases">
        <title>Genome assemblies of Stephania.</title>
        <authorList>
            <person name="Yang L."/>
        </authorList>
    </citation>
    <scope>NUCLEOTIDE SEQUENCE [LARGE SCALE GENOMIC DNA]</scope>
    <source>
        <strain evidence="2">JXDWG</strain>
        <tissue evidence="2">Leaf</tissue>
    </source>
</reference>
<dbReference type="AlphaFoldDB" id="A0AAP0ECG2"/>
<evidence type="ECO:0000313" key="3">
    <source>
        <dbReference type="Proteomes" id="UP001419268"/>
    </source>
</evidence>
<dbReference type="InterPro" id="IPR050898">
    <property type="entry name" value="Plant_acyltransferase"/>
</dbReference>
<accession>A0AAP0ECG2</accession>
<dbReference type="Proteomes" id="UP001419268">
    <property type="component" value="Unassembled WGS sequence"/>
</dbReference>
<sequence>MEVKIMDAARIFPSRPPFDQDHILLLSHLDNDPNVQVNFRYVRAYTNSPTTNITDTTTITVTLVTPLDPFHVISKALSNALVHYYPFAGVLRRRRPTDARLELHCAAKQSILLLRATANCSLASVNHLEDPREPILEQLAPEPDSEADSLSQPFVLQLTIFTCGGFSLGASIHHSLCDGLGSTQFFNAVAEFARGAARPSVEPVWDRLSLLGPREPARAEAPVREVLVLDREFRPYLTPSRGVVRECFHLRDESVERFKRVLYELSEQRFTTFEALGAFIWRNRVKASKVPETEKVKFAYSTNIRNQLNPPLPQGYYGNGCVPIYVQLTANQLVAQPVWKTAELIKRSKRNATDEYVRSYIDFQELHYTEGISVGMEVSGFTDWRHLGHSTVDFGWGGPVAVMPLSRNLLGSQEVCFFLPYCCIGGEGKRYGFQVLVSVAEDGLSDFRSEMEKLEGEFVGHVGINPASNF</sequence>